<dbReference type="InterPro" id="IPR050300">
    <property type="entry name" value="GDXG_lipolytic_enzyme"/>
</dbReference>
<feature type="domain" description="Peptidase S9 prolyl oligopeptidase catalytic" evidence="2">
    <location>
        <begin position="234"/>
        <end position="335"/>
    </location>
</feature>
<feature type="domain" description="Alpha/beta hydrolase fold-3" evidence="3">
    <location>
        <begin position="50"/>
        <end position="201"/>
    </location>
</feature>
<proteinExistence type="predicted"/>
<dbReference type="InterPro" id="IPR001375">
    <property type="entry name" value="Peptidase_S9_cat"/>
</dbReference>
<dbReference type="STRING" id="1522189.A0A316W2Z6"/>
<gene>
    <name evidence="4" type="ORF">IE81DRAFT_352403</name>
</gene>
<sequence length="341" mass="37646">MPVTHTFEFSVASNGSGKPDSHIELDVLLPTTEAWSRVNAQEAREEIPVVVWWHGGGTIQGTRKALPKHLADASDKYGLIIVSPDYRLCPQTTLIGGVLPDAHAAVRWTKKQLPSEVSRLAPHLPAPVPLPALSGSSAGGYIAYLVGLPLNIPTLPHTESKALVGIYPITDLQADFFAKPVKEPFKSIKFDEKARDVYAPMQDPNGPILTFTEGTPQTNPRFNFYMWAQVTGLWHELLFDPAQRAEGYVQKTSIPNVLASLDASSIQQIPPIFSVHGTKDMAVDVTQSTELVRVLKENGVQVEYEERQGVDHLFDQFDPQEEMRQMWAFILKQFGVSAPAS</sequence>
<dbReference type="Gene3D" id="3.40.50.1820">
    <property type="entry name" value="alpha/beta hydrolase"/>
    <property type="match status" value="1"/>
</dbReference>
<evidence type="ECO:0000259" key="2">
    <source>
        <dbReference type="Pfam" id="PF00326"/>
    </source>
</evidence>
<name>A0A316W2Z6_9BASI</name>
<dbReference type="OrthoDB" id="408631at2759"/>
<dbReference type="GO" id="GO:0006508">
    <property type="term" value="P:proteolysis"/>
    <property type="evidence" value="ECO:0007669"/>
    <property type="project" value="InterPro"/>
</dbReference>
<dbReference type="Proteomes" id="UP000245783">
    <property type="component" value="Unassembled WGS sequence"/>
</dbReference>
<dbReference type="PANTHER" id="PTHR48081:SF3">
    <property type="entry name" value="ALPHA_BETA HYDROLASE FOLD-3 DOMAIN-CONTAINING PROTEIN"/>
    <property type="match status" value="1"/>
</dbReference>
<dbReference type="Pfam" id="PF07859">
    <property type="entry name" value="Abhydrolase_3"/>
    <property type="match status" value="1"/>
</dbReference>
<dbReference type="RefSeq" id="XP_025371427.1">
    <property type="nucleotide sequence ID" value="XM_025516632.1"/>
</dbReference>
<keyword evidence="5" id="KW-1185">Reference proteome</keyword>
<protein>
    <submittedName>
        <fullName evidence="4">Alpha/beta-hydrolase</fullName>
    </submittedName>
</protein>
<organism evidence="4 5">
    <name type="scientific">Ceraceosorus guamensis</name>
    <dbReference type="NCBI Taxonomy" id="1522189"/>
    <lineage>
        <taxon>Eukaryota</taxon>
        <taxon>Fungi</taxon>
        <taxon>Dikarya</taxon>
        <taxon>Basidiomycota</taxon>
        <taxon>Ustilaginomycotina</taxon>
        <taxon>Exobasidiomycetes</taxon>
        <taxon>Ceraceosorales</taxon>
        <taxon>Ceraceosoraceae</taxon>
        <taxon>Ceraceosorus</taxon>
    </lineage>
</organism>
<dbReference type="SUPFAM" id="SSF53474">
    <property type="entry name" value="alpha/beta-Hydrolases"/>
    <property type="match status" value="1"/>
</dbReference>
<dbReference type="Pfam" id="PF00326">
    <property type="entry name" value="Peptidase_S9"/>
    <property type="match status" value="1"/>
</dbReference>
<dbReference type="InterPro" id="IPR013094">
    <property type="entry name" value="AB_hydrolase_3"/>
</dbReference>
<dbReference type="EMBL" id="KZ819362">
    <property type="protein sequence ID" value="PWN44267.1"/>
    <property type="molecule type" value="Genomic_DNA"/>
</dbReference>
<dbReference type="InParanoid" id="A0A316W2Z6"/>
<keyword evidence="1 4" id="KW-0378">Hydrolase</keyword>
<reference evidence="4 5" key="1">
    <citation type="journal article" date="2018" name="Mol. Biol. Evol.">
        <title>Broad Genomic Sampling Reveals a Smut Pathogenic Ancestry of the Fungal Clade Ustilaginomycotina.</title>
        <authorList>
            <person name="Kijpornyongpan T."/>
            <person name="Mondo S.J."/>
            <person name="Barry K."/>
            <person name="Sandor L."/>
            <person name="Lee J."/>
            <person name="Lipzen A."/>
            <person name="Pangilinan J."/>
            <person name="LaButti K."/>
            <person name="Hainaut M."/>
            <person name="Henrissat B."/>
            <person name="Grigoriev I.V."/>
            <person name="Spatafora J.W."/>
            <person name="Aime M.C."/>
        </authorList>
    </citation>
    <scope>NUCLEOTIDE SEQUENCE [LARGE SCALE GENOMIC DNA]</scope>
    <source>
        <strain evidence="4 5">MCA 4658</strain>
    </source>
</reference>
<dbReference type="InterPro" id="IPR029058">
    <property type="entry name" value="AB_hydrolase_fold"/>
</dbReference>
<evidence type="ECO:0000313" key="4">
    <source>
        <dbReference type="EMBL" id="PWN44267.1"/>
    </source>
</evidence>
<dbReference type="PANTHER" id="PTHR48081">
    <property type="entry name" value="AB HYDROLASE SUPERFAMILY PROTEIN C4A8.06C"/>
    <property type="match status" value="1"/>
</dbReference>
<dbReference type="GO" id="GO:0008236">
    <property type="term" value="F:serine-type peptidase activity"/>
    <property type="evidence" value="ECO:0007669"/>
    <property type="project" value="InterPro"/>
</dbReference>
<evidence type="ECO:0000313" key="5">
    <source>
        <dbReference type="Proteomes" id="UP000245783"/>
    </source>
</evidence>
<accession>A0A316W2Z6</accession>
<dbReference type="AlphaFoldDB" id="A0A316W2Z6"/>
<dbReference type="GeneID" id="37038502"/>
<evidence type="ECO:0000256" key="1">
    <source>
        <dbReference type="ARBA" id="ARBA00022801"/>
    </source>
</evidence>
<evidence type="ECO:0000259" key="3">
    <source>
        <dbReference type="Pfam" id="PF07859"/>
    </source>
</evidence>